<dbReference type="HOGENOM" id="CLU_986949_0_0_1"/>
<accession>W9YFK8</accession>
<feature type="region of interest" description="Disordered" evidence="1">
    <location>
        <begin position="124"/>
        <end position="152"/>
    </location>
</feature>
<feature type="region of interest" description="Disordered" evidence="1">
    <location>
        <begin position="1"/>
        <end position="28"/>
    </location>
</feature>
<reference evidence="2 3" key="1">
    <citation type="submission" date="2013-03" db="EMBL/GenBank/DDBJ databases">
        <title>The Genome Sequence of Capronia epimyces CBS 606.96.</title>
        <authorList>
            <consortium name="The Broad Institute Genomics Platform"/>
            <person name="Cuomo C."/>
            <person name="de Hoog S."/>
            <person name="Gorbushina A."/>
            <person name="Walker B."/>
            <person name="Young S.K."/>
            <person name="Zeng Q."/>
            <person name="Gargeya S."/>
            <person name="Fitzgerald M."/>
            <person name="Haas B."/>
            <person name="Abouelleil A."/>
            <person name="Allen A.W."/>
            <person name="Alvarado L."/>
            <person name="Arachchi H.M."/>
            <person name="Berlin A.M."/>
            <person name="Chapman S.B."/>
            <person name="Gainer-Dewar J."/>
            <person name="Goldberg J."/>
            <person name="Griggs A."/>
            <person name="Gujja S."/>
            <person name="Hansen M."/>
            <person name="Howarth C."/>
            <person name="Imamovic A."/>
            <person name="Ireland A."/>
            <person name="Larimer J."/>
            <person name="McCowan C."/>
            <person name="Murphy C."/>
            <person name="Pearson M."/>
            <person name="Poon T.W."/>
            <person name="Priest M."/>
            <person name="Roberts A."/>
            <person name="Saif S."/>
            <person name="Shea T."/>
            <person name="Sisk P."/>
            <person name="Sykes S."/>
            <person name="Wortman J."/>
            <person name="Nusbaum C."/>
            <person name="Birren B."/>
        </authorList>
    </citation>
    <scope>NUCLEOTIDE SEQUENCE [LARGE SCALE GENOMIC DNA]</scope>
    <source>
        <strain evidence="2 3">CBS 606.96</strain>
    </source>
</reference>
<comment type="caution">
    <text evidence="2">The sequence shown here is derived from an EMBL/GenBank/DDBJ whole genome shotgun (WGS) entry which is preliminary data.</text>
</comment>
<dbReference type="Proteomes" id="UP000019478">
    <property type="component" value="Unassembled WGS sequence"/>
</dbReference>
<dbReference type="RefSeq" id="XP_007728562.1">
    <property type="nucleotide sequence ID" value="XM_007730372.1"/>
</dbReference>
<dbReference type="AlphaFoldDB" id="W9YFK8"/>
<feature type="compositionally biased region" description="Acidic residues" evidence="1">
    <location>
        <begin position="230"/>
        <end position="240"/>
    </location>
</feature>
<dbReference type="EMBL" id="AMGY01000001">
    <property type="protein sequence ID" value="EXJ91672.1"/>
    <property type="molecule type" value="Genomic_DNA"/>
</dbReference>
<keyword evidence="3" id="KW-1185">Reference proteome</keyword>
<evidence type="ECO:0000313" key="3">
    <source>
        <dbReference type="Proteomes" id="UP000019478"/>
    </source>
</evidence>
<evidence type="ECO:0000313" key="2">
    <source>
        <dbReference type="EMBL" id="EXJ91672.1"/>
    </source>
</evidence>
<gene>
    <name evidence="2" type="ORF">A1O3_00222</name>
</gene>
<name>W9YFK8_9EURO</name>
<dbReference type="OrthoDB" id="4161813at2759"/>
<feature type="region of interest" description="Disordered" evidence="1">
    <location>
        <begin position="186"/>
        <end position="243"/>
    </location>
</feature>
<feature type="compositionally biased region" description="Low complexity" evidence="1">
    <location>
        <begin position="193"/>
        <end position="205"/>
    </location>
</feature>
<proteinExistence type="predicted"/>
<sequence>MSSSSSDSYSSNSRTGSTNSDTSTHHSRSVLLGGAQAWSFEHLEHVEFAFPEVENAPALPIDIKLSSRTSSPATEPASPVAFSWDRPGNNEVTDFHVDDTIARNTREEIGESMLREMRRRALVREAARRSPPTPTRSTSTPPPPEPTTEGRRRFQRIPLMETDDGIEVPLVPLIGRIENLVRYPSWAEPSPRAPALPTRRPALTANIPVVADGDDEDDNDYGYNDYGYNNDDEEDNDNDGDSVGVGVVVGDGDGQAQSPHGQFWFINVAILNQMKRRAAIQC</sequence>
<protein>
    <submittedName>
        <fullName evidence="2">Uncharacterized protein</fullName>
    </submittedName>
</protein>
<feature type="compositionally biased region" description="Low complexity" evidence="1">
    <location>
        <begin position="1"/>
        <end position="22"/>
    </location>
</feature>
<dbReference type="GeneID" id="19164362"/>
<evidence type="ECO:0000256" key="1">
    <source>
        <dbReference type="SAM" id="MobiDB-lite"/>
    </source>
</evidence>
<organism evidence="2 3">
    <name type="scientific">Capronia epimyces CBS 606.96</name>
    <dbReference type="NCBI Taxonomy" id="1182542"/>
    <lineage>
        <taxon>Eukaryota</taxon>
        <taxon>Fungi</taxon>
        <taxon>Dikarya</taxon>
        <taxon>Ascomycota</taxon>
        <taxon>Pezizomycotina</taxon>
        <taxon>Eurotiomycetes</taxon>
        <taxon>Chaetothyriomycetidae</taxon>
        <taxon>Chaetothyriales</taxon>
        <taxon>Herpotrichiellaceae</taxon>
        <taxon>Capronia</taxon>
    </lineage>
</organism>